<dbReference type="AlphaFoldDB" id="A0A9N9H8K5"/>
<dbReference type="InterPro" id="IPR011330">
    <property type="entry name" value="Glyco_hydro/deAcase_b/a-brl"/>
</dbReference>
<protein>
    <submittedName>
        <fullName evidence="5">485_t:CDS:1</fullName>
    </submittedName>
</protein>
<dbReference type="PANTHER" id="PTHR10587:SF133">
    <property type="entry name" value="CHITIN DEACETYLASE 1-RELATED"/>
    <property type="match status" value="1"/>
</dbReference>
<keyword evidence="1" id="KW-0479">Metal-binding</keyword>
<dbReference type="Gene3D" id="3.20.20.370">
    <property type="entry name" value="Glycoside hydrolase/deacetylase"/>
    <property type="match status" value="1"/>
</dbReference>
<dbReference type="Pfam" id="PF01522">
    <property type="entry name" value="Polysacc_deac_1"/>
    <property type="match status" value="1"/>
</dbReference>
<evidence type="ECO:0000313" key="5">
    <source>
        <dbReference type="EMBL" id="CAG8661530.1"/>
    </source>
</evidence>
<reference evidence="5" key="1">
    <citation type="submission" date="2021-06" db="EMBL/GenBank/DDBJ databases">
        <authorList>
            <person name="Kallberg Y."/>
            <person name="Tangrot J."/>
            <person name="Rosling A."/>
        </authorList>
    </citation>
    <scope>NUCLEOTIDE SEQUENCE</scope>
    <source>
        <strain evidence="5">MA453B</strain>
    </source>
</reference>
<dbReference type="InterPro" id="IPR002509">
    <property type="entry name" value="NODB_dom"/>
</dbReference>
<sequence>MFLYPFSGMLKLRLVRGIPFNINWPILYMLASTATSLLPGNWPQADVPPAVNPDFVKQVDLSKIRKVPTNPVPPICNGTANDPFCYWTCTKCSRPDTDVVTCPNQLDWGLSFDDGPTEVFTNTLLDYLETQNVKVTFFAIGSRVIQNPQVLQKAFKAGHQIGVHTWSHPSLTNSTTEQIITELKWTETAIKAAVNVTPKYFRPPFGDYDDRVRDIATQLGYKVAIWDLDTNDWMSQAYPNFDLTWIEGNFTQWVNDPNLANTGHISLEHDLYEQTAARVPLVVPILKTAKYNIKPIASCIGDDHPYQENVLLSPSSPSSASSPAATNSKINNVNSTNKPTSDATKLFTSNFWLIGLTLILFGLKDRLSL</sequence>
<dbReference type="Proteomes" id="UP000789405">
    <property type="component" value="Unassembled WGS sequence"/>
</dbReference>
<gene>
    <name evidence="5" type="ORF">DERYTH_LOCUS10741</name>
</gene>
<dbReference type="OrthoDB" id="407355at2759"/>
<comment type="caution">
    <text evidence="5">The sequence shown here is derived from an EMBL/GenBank/DDBJ whole genome shotgun (WGS) entry which is preliminary data.</text>
</comment>
<dbReference type="GO" id="GO:0009272">
    <property type="term" value="P:fungal-type cell wall biogenesis"/>
    <property type="evidence" value="ECO:0007669"/>
    <property type="project" value="UniProtKB-ARBA"/>
</dbReference>
<name>A0A9N9H8K5_9GLOM</name>
<evidence type="ECO:0000256" key="2">
    <source>
        <dbReference type="ARBA" id="ARBA00022801"/>
    </source>
</evidence>
<feature type="region of interest" description="Disordered" evidence="3">
    <location>
        <begin position="311"/>
        <end position="340"/>
    </location>
</feature>
<evidence type="ECO:0000256" key="3">
    <source>
        <dbReference type="SAM" id="MobiDB-lite"/>
    </source>
</evidence>
<dbReference type="PROSITE" id="PS51677">
    <property type="entry name" value="NODB"/>
    <property type="match status" value="1"/>
</dbReference>
<dbReference type="PANTHER" id="PTHR10587">
    <property type="entry name" value="GLYCOSYL TRANSFERASE-RELATED"/>
    <property type="match status" value="1"/>
</dbReference>
<dbReference type="GO" id="GO:0016020">
    <property type="term" value="C:membrane"/>
    <property type="evidence" value="ECO:0007669"/>
    <property type="project" value="TreeGrafter"/>
</dbReference>
<dbReference type="EMBL" id="CAJVPY010006377">
    <property type="protein sequence ID" value="CAG8661530.1"/>
    <property type="molecule type" value="Genomic_DNA"/>
</dbReference>
<dbReference type="GO" id="GO:0004099">
    <property type="term" value="F:chitin deacetylase activity"/>
    <property type="evidence" value="ECO:0007669"/>
    <property type="project" value="UniProtKB-ARBA"/>
</dbReference>
<feature type="compositionally biased region" description="Low complexity" evidence="3">
    <location>
        <begin position="313"/>
        <end position="325"/>
    </location>
</feature>
<feature type="compositionally biased region" description="Polar residues" evidence="3">
    <location>
        <begin position="326"/>
        <end position="340"/>
    </location>
</feature>
<dbReference type="GO" id="GO:0005975">
    <property type="term" value="P:carbohydrate metabolic process"/>
    <property type="evidence" value="ECO:0007669"/>
    <property type="project" value="InterPro"/>
</dbReference>
<evidence type="ECO:0000313" key="6">
    <source>
        <dbReference type="Proteomes" id="UP000789405"/>
    </source>
</evidence>
<keyword evidence="2" id="KW-0378">Hydrolase</keyword>
<evidence type="ECO:0000256" key="1">
    <source>
        <dbReference type="ARBA" id="ARBA00022723"/>
    </source>
</evidence>
<dbReference type="InterPro" id="IPR050248">
    <property type="entry name" value="Polysacc_deacetylase_ArnD"/>
</dbReference>
<keyword evidence="6" id="KW-1185">Reference proteome</keyword>
<organism evidence="5 6">
    <name type="scientific">Dentiscutata erythropus</name>
    <dbReference type="NCBI Taxonomy" id="1348616"/>
    <lineage>
        <taxon>Eukaryota</taxon>
        <taxon>Fungi</taxon>
        <taxon>Fungi incertae sedis</taxon>
        <taxon>Mucoromycota</taxon>
        <taxon>Glomeromycotina</taxon>
        <taxon>Glomeromycetes</taxon>
        <taxon>Diversisporales</taxon>
        <taxon>Gigasporaceae</taxon>
        <taxon>Dentiscutata</taxon>
    </lineage>
</organism>
<dbReference type="GO" id="GO:0046872">
    <property type="term" value="F:metal ion binding"/>
    <property type="evidence" value="ECO:0007669"/>
    <property type="project" value="UniProtKB-KW"/>
</dbReference>
<dbReference type="SUPFAM" id="SSF88713">
    <property type="entry name" value="Glycoside hydrolase/deacetylase"/>
    <property type="match status" value="1"/>
</dbReference>
<evidence type="ECO:0000259" key="4">
    <source>
        <dbReference type="PROSITE" id="PS51677"/>
    </source>
</evidence>
<accession>A0A9N9H8K5</accession>
<feature type="domain" description="NodB homology" evidence="4">
    <location>
        <begin position="106"/>
        <end position="294"/>
    </location>
</feature>
<proteinExistence type="predicted"/>